<dbReference type="Gene3D" id="2.40.70.10">
    <property type="entry name" value="Acid Proteases"/>
    <property type="match status" value="2"/>
</dbReference>
<dbReference type="InterPro" id="IPR021109">
    <property type="entry name" value="Peptidase_aspartic_dom_sf"/>
</dbReference>
<reference evidence="1" key="1">
    <citation type="submission" date="2021-11" db="EMBL/GenBank/DDBJ databases">
        <authorList>
            <person name="Schell T."/>
        </authorList>
    </citation>
    <scope>NUCLEOTIDE SEQUENCE</scope>
    <source>
        <strain evidence="1">M5</strain>
    </source>
</reference>
<dbReference type="OrthoDB" id="6378596at2759"/>
<evidence type="ECO:0000313" key="1">
    <source>
        <dbReference type="EMBL" id="CAH0101850.1"/>
    </source>
</evidence>
<sequence>MSEKGNLGPCDRLVHDWWVYKQQKCRGLAMSIILLISKMSYKKFFVDIKINGYAQRMKIDSGCHDTIINSSVWRAMGEPDLVNVKTTRKSALGKDIPLKGKLFARVEIVGKVHVLPVVVSDDDSTRSLIGRRWIPELNSIDWNKFFDDETLVLRSSVPNNRRVRANAMKYRSIPIILDVILQGIQVEMILDTGATVSIIGLGTWVSIGEPQLNQTTRTIRDTSNNSLDLKGEFIAEVKYNGRPFQLTLLVSNKFQIKNIIGTDWFPSLDFDFNAVFDNIQFPAPTAVVIDVLPKIKAFKAISFDTDTSNCEVTDETKVRSKTTNQIIQVTHLPNTATKRKNPSQNVPQSKMKITSARVCRTLN</sequence>
<dbReference type="GO" id="GO:0004190">
    <property type="term" value="F:aspartic-type endopeptidase activity"/>
    <property type="evidence" value="ECO:0007669"/>
    <property type="project" value="InterPro"/>
</dbReference>
<dbReference type="PROSITE" id="PS00141">
    <property type="entry name" value="ASP_PROTEASE"/>
    <property type="match status" value="1"/>
</dbReference>
<keyword evidence="2" id="KW-1185">Reference proteome</keyword>
<dbReference type="PANTHER" id="PTHR36943">
    <property type="entry name" value="CCHC-TYPE DOMAIN-CONTAINING PROTEIN"/>
    <property type="match status" value="1"/>
</dbReference>
<dbReference type="GO" id="GO:0006508">
    <property type="term" value="P:proteolysis"/>
    <property type="evidence" value="ECO:0007669"/>
    <property type="project" value="InterPro"/>
</dbReference>
<accession>A0A8J2WCQ9</accession>
<protein>
    <recommendedName>
        <fullName evidence="3">Peptidase A2 domain-containing protein</fullName>
    </recommendedName>
</protein>
<gene>
    <name evidence="1" type="ORF">DGAL_LOCUS4220</name>
</gene>
<dbReference type="PANTHER" id="PTHR36943:SF1">
    <property type="entry name" value="CCHC-TYPE DOMAIN-CONTAINING PROTEIN"/>
    <property type="match status" value="1"/>
</dbReference>
<organism evidence="1 2">
    <name type="scientific">Daphnia galeata</name>
    <dbReference type="NCBI Taxonomy" id="27404"/>
    <lineage>
        <taxon>Eukaryota</taxon>
        <taxon>Metazoa</taxon>
        <taxon>Ecdysozoa</taxon>
        <taxon>Arthropoda</taxon>
        <taxon>Crustacea</taxon>
        <taxon>Branchiopoda</taxon>
        <taxon>Diplostraca</taxon>
        <taxon>Cladocera</taxon>
        <taxon>Anomopoda</taxon>
        <taxon>Daphniidae</taxon>
        <taxon>Daphnia</taxon>
    </lineage>
</organism>
<dbReference type="Proteomes" id="UP000789390">
    <property type="component" value="Unassembled WGS sequence"/>
</dbReference>
<proteinExistence type="predicted"/>
<name>A0A8J2WCQ9_9CRUS</name>
<dbReference type="AlphaFoldDB" id="A0A8J2WCQ9"/>
<evidence type="ECO:0000313" key="2">
    <source>
        <dbReference type="Proteomes" id="UP000789390"/>
    </source>
</evidence>
<comment type="caution">
    <text evidence="1">The sequence shown here is derived from an EMBL/GenBank/DDBJ whole genome shotgun (WGS) entry which is preliminary data.</text>
</comment>
<dbReference type="EMBL" id="CAKKLH010000068">
    <property type="protein sequence ID" value="CAH0101850.1"/>
    <property type="molecule type" value="Genomic_DNA"/>
</dbReference>
<dbReference type="SUPFAM" id="SSF50630">
    <property type="entry name" value="Acid proteases"/>
    <property type="match status" value="2"/>
</dbReference>
<evidence type="ECO:0008006" key="3">
    <source>
        <dbReference type="Google" id="ProtNLM"/>
    </source>
</evidence>
<dbReference type="InterPro" id="IPR001969">
    <property type="entry name" value="Aspartic_peptidase_AS"/>
</dbReference>